<dbReference type="Proteomes" id="UP000319576">
    <property type="component" value="Chromosome"/>
</dbReference>
<dbReference type="Gene3D" id="3.30.360.10">
    <property type="entry name" value="Dihydrodipicolinate Reductase, domain 2"/>
    <property type="match status" value="1"/>
</dbReference>
<proteinExistence type="predicted"/>
<feature type="domain" description="Gfo/Idh/MocA-like oxidoreductase N-terminal" evidence="1">
    <location>
        <begin position="14"/>
        <end position="149"/>
    </location>
</feature>
<reference evidence="2 3" key="1">
    <citation type="submission" date="2019-02" db="EMBL/GenBank/DDBJ databases">
        <title>Deep-cultivation of Planctomycetes and their phenomic and genomic characterization uncovers novel biology.</title>
        <authorList>
            <person name="Wiegand S."/>
            <person name="Jogler M."/>
            <person name="Boedeker C."/>
            <person name="Pinto D."/>
            <person name="Vollmers J."/>
            <person name="Rivas-Marin E."/>
            <person name="Kohn T."/>
            <person name="Peeters S.H."/>
            <person name="Heuer A."/>
            <person name="Rast P."/>
            <person name="Oberbeckmann S."/>
            <person name="Bunk B."/>
            <person name="Jeske O."/>
            <person name="Meyerdierks A."/>
            <person name="Storesund J.E."/>
            <person name="Kallscheuer N."/>
            <person name="Luecker S."/>
            <person name="Lage O.M."/>
            <person name="Pohl T."/>
            <person name="Merkel B.J."/>
            <person name="Hornburger P."/>
            <person name="Mueller R.-W."/>
            <person name="Bruemmer F."/>
            <person name="Labrenz M."/>
            <person name="Spormann A.M."/>
            <person name="Op den Camp H."/>
            <person name="Overmann J."/>
            <person name="Amann R."/>
            <person name="Jetten M.S.M."/>
            <person name="Mascher T."/>
            <person name="Medema M.H."/>
            <person name="Devos D.P."/>
            <person name="Kaster A.-K."/>
            <person name="Ovreas L."/>
            <person name="Rohde M."/>
            <person name="Galperin M.Y."/>
            <person name="Jogler C."/>
        </authorList>
    </citation>
    <scope>NUCLEOTIDE SEQUENCE [LARGE SCALE GENOMIC DNA]</scope>
    <source>
        <strain evidence="2 3">ETA_A1</strain>
    </source>
</reference>
<dbReference type="KEGG" id="uli:ETAA1_30940"/>
<dbReference type="SUPFAM" id="SSF51735">
    <property type="entry name" value="NAD(P)-binding Rossmann-fold domains"/>
    <property type="match status" value="1"/>
</dbReference>
<dbReference type="EMBL" id="CP036273">
    <property type="protein sequence ID" value="QDU21129.1"/>
    <property type="molecule type" value="Genomic_DNA"/>
</dbReference>
<dbReference type="InterPro" id="IPR036291">
    <property type="entry name" value="NAD(P)-bd_dom_sf"/>
</dbReference>
<dbReference type="InterPro" id="IPR000683">
    <property type="entry name" value="Gfo/Idh/MocA-like_OxRdtase_N"/>
</dbReference>
<sequence length="431" mass="46984">MPEILANPAAPSLDVGLVGFGMIVDETYRPCFDALARSPLFLPATGPVRVRLTAAATRTGARVARFLRDTGTPPDAFDNLVGDDAAERLARSPVRAVCVASPDDRHFAAARAALAAGKHTLIEKPSVLSLTELDELVATAARTGALAKVVYHKLADPDHKKLRTLYQDGVLRHVNNGYCSLLEPKSISGGQFAEWITGRNPSTYVAVHYLKLIDFTFGPDWDLARITATGQRGIVGPADGPTWDSVQLQVVYHHPDSREAAFDIHTSWVTPDNFPGYVEQEVQFRFDNAVWAAHQRKRGVELTVEGRTPHDMKNTPNYHYNGTFLEPWGERSQRGYGIEVIERFFREVATVEFGGSPAERPQRLAAMQALAYDDLSADRNVVAVVQASEAVLKHAAAGRPGCVVKVNQPEGGLVLYAPGSATPEVLYPGRV</sequence>
<evidence type="ECO:0000313" key="3">
    <source>
        <dbReference type="Proteomes" id="UP000319576"/>
    </source>
</evidence>
<protein>
    <submittedName>
        <fullName evidence="2">Putative oxidoreductase YdgJ</fullName>
        <ecNumber evidence="2">1.-.-.-</ecNumber>
    </submittedName>
</protein>
<dbReference type="Gene3D" id="3.40.50.720">
    <property type="entry name" value="NAD(P)-binding Rossmann-like Domain"/>
    <property type="match status" value="1"/>
</dbReference>
<dbReference type="GO" id="GO:0016491">
    <property type="term" value="F:oxidoreductase activity"/>
    <property type="evidence" value="ECO:0007669"/>
    <property type="project" value="UniProtKB-KW"/>
</dbReference>
<evidence type="ECO:0000259" key="1">
    <source>
        <dbReference type="Pfam" id="PF01408"/>
    </source>
</evidence>
<dbReference type="OrthoDB" id="9815825at2"/>
<dbReference type="AlphaFoldDB" id="A0A517XUD2"/>
<accession>A0A517XUD2</accession>
<dbReference type="PANTHER" id="PTHR43377:SF1">
    <property type="entry name" value="BILIVERDIN REDUCTASE A"/>
    <property type="match status" value="1"/>
</dbReference>
<dbReference type="GO" id="GO:0000166">
    <property type="term" value="F:nucleotide binding"/>
    <property type="evidence" value="ECO:0007669"/>
    <property type="project" value="InterPro"/>
</dbReference>
<dbReference type="RefSeq" id="WP_145239844.1">
    <property type="nucleotide sequence ID" value="NZ_CP036273.1"/>
</dbReference>
<keyword evidence="2" id="KW-0560">Oxidoreductase</keyword>
<dbReference type="PANTHER" id="PTHR43377">
    <property type="entry name" value="BILIVERDIN REDUCTASE A"/>
    <property type="match status" value="1"/>
</dbReference>
<gene>
    <name evidence="2" type="primary">ydgJ_2</name>
    <name evidence="2" type="ORF">ETAA1_30940</name>
</gene>
<dbReference type="Pfam" id="PF01408">
    <property type="entry name" value="GFO_IDH_MocA"/>
    <property type="match status" value="1"/>
</dbReference>
<organism evidence="2 3">
    <name type="scientific">Urbifossiella limnaea</name>
    <dbReference type="NCBI Taxonomy" id="2528023"/>
    <lineage>
        <taxon>Bacteria</taxon>
        <taxon>Pseudomonadati</taxon>
        <taxon>Planctomycetota</taxon>
        <taxon>Planctomycetia</taxon>
        <taxon>Gemmatales</taxon>
        <taxon>Gemmataceae</taxon>
        <taxon>Urbifossiella</taxon>
    </lineage>
</organism>
<evidence type="ECO:0000313" key="2">
    <source>
        <dbReference type="EMBL" id="QDU21129.1"/>
    </source>
</evidence>
<dbReference type="InterPro" id="IPR051450">
    <property type="entry name" value="Gfo/Idh/MocA_Oxidoreductases"/>
</dbReference>
<dbReference type="EC" id="1.-.-.-" evidence="2"/>
<keyword evidence="3" id="KW-1185">Reference proteome</keyword>
<name>A0A517XUD2_9BACT</name>